<feature type="region of interest" description="Disordered" evidence="1">
    <location>
        <begin position="94"/>
        <end position="118"/>
    </location>
</feature>
<feature type="domain" description="C-type lectin" evidence="3">
    <location>
        <begin position="171"/>
        <end position="299"/>
    </location>
</feature>
<evidence type="ECO:0000256" key="1">
    <source>
        <dbReference type="SAM" id="MobiDB-lite"/>
    </source>
</evidence>
<dbReference type="SMART" id="SM00034">
    <property type="entry name" value="CLECT"/>
    <property type="match status" value="1"/>
</dbReference>
<dbReference type="CDD" id="cd00037">
    <property type="entry name" value="CLECT"/>
    <property type="match status" value="1"/>
</dbReference>
<dbReference type="EnsemblMetazoa" id="XM_019904111.1">
    <property type="protein sequence ID" value="XP_019759670.1"/>
    <property type="gene ID" value="LOC109537401"/>
</dbReference>
<feature type="signal peptide" evidence="2">
    <location>
        <begin position="1"/>
        <end position="22"/>
    </location>
</feature>
<dbReference type="InterPro" id="IPR050111">
    <property type="entry name" value="C-type_lectin/snaclec_domain"/>
</dbReference>
<dbReference type="OrthoDB" id="2142683at2759"/>
<name>N6U9D0_DENPD</name>
<dbReference type="InterPro" id="IPR016186">
    <property type="entry name" value="C-type_lectin-like/link_sf"/>
</dbReference>
<dbReference type="Gene3D" id="3.10.100.10">
    <property type="entry name" value="Mannose-Binding Protein A, subunit A"/>
    <property type="match status" value="1"/>
</dbReference>
<dbReference type="HOGENOM" id="CLU_901175_0_0_1"/>
<evidence type="ECO:0000313" key="5">
    <source>
        <dbReference type="EnsemblMetazoa" id="XP_019759670.1"/>
    </source>
</evidence>
<keyword evidence="2" id="KW-0732">Signal</keyword>
<reference evidence="5" key="2">
    <citation type="submission" date="2024-08" db="UniProtKB">
        <authorList>
            <consortium name="EnsemblMetazoa"/>
        </authorList>
    </citation>
    <scope>IDENTIFICATION</scope>
</reference>
<evidence type="ECO:0000313" key="4">
    <source>
        <dbReference type="EMBL" id="ENN77256.1"/>
    </source>
</evidence>
<protein>
    <recommendedName>
        <fullName evidence="3">C-type lectin domain-containing protein</fullName>
    </recommendedName>
</protein>
<evidence type="ECO:0000256" key="2">
    <source>
        <dbReference type="SAM" id="SignalP"/>
    </source>
</evidence>
<sequence length="322" mass="36667">MFKRRVCLFALFVLFCENYCNAIYLTNTSHVKRSDNPAVWTEEGLWGPLLEEWALGSQNHRESRVMQIPISQHAYVVQERADIEVQEGKIGNGKIITTTKPSNSYRPSSGNKPPPRQVSETDLYLLGAIEKLVYKVDFMEKRLRRVEEMLYYVMAGNRVDVEPCADNFTRVAQNCYMFASMAGREYDWKVASKHCKKMGAVLAEMESIEENQDLIAHIQNDAHLKGKDFWVGGLNPGLLWIWSNTARPIVAPGSQNNKENPSSAIQGSGRCLRLAYNPALRSYAYKGTDCSVRYSYICEAPEETSSNEIQRIGRSRKIFDEL</sequence>
<dbReference type="SUPFAM" id="SSF56436">
    <property type="entry name" value="C-type lectin-like"/>
    <property type="match status" value="1"/>
</dbReference>
<dbReference type="Proteomes" id="UP000019118">
    <property type="component" value="Unassembled WGS sequence"/>
</dbReference>
<dbReference type="PANTHER" id="PTHR22803">
    <property type="entry name" value="MANNOSE, PHOSPHOLIPASE, LECTIN RECEPTOR RELATED"/>
    <property type="match status" value="1"/>
</dbReference>
<feature type="non-terminal residue" evidence="4">
    <location>
        <position position="1"/>
    </location>
</feature>
<dbReference type="EMBL" id="KB740948">
    <property type="protein sequence ID" value="ENN77256.1"/>
    <property type="molecule type" value="Genomic_DNA"/>
</dbReference>
<dbReference type="PROSITE" id="PS50041">
    <property type="entry name" value="C_TYPE_LECTIN_2"/>
    <property type="match status" value="1"/>
</dbReference>
<evidence type="ECO:0000259" key="3">
    <source>
        <dbReference type="PROSITE" id="PS50041"/>
    </source>
</evidence>
<evidence type="ECO:0000313" key="6">
    <source>
        <dbReference type="Proteomes" id="UP000019118"/>
    </source>
</evidence>
<dbReference type="Pfam" id="PF00059">
    <property type="entry name" value="Lectin_C"/>
    <property type="match status" value="1"/>
</dbReference>
<feature type="compositionally biased region" description="Polar residues" evidence="1">
    <location>
        <begin position="95"/>
        <end position="111"/>
    </location>
</feature>
<feature type="chain" id="PRO_5010971972" description="C-type lectin domain-containing protein" evidence="2">
    <location>
        <begin position="23"/>
        <end position="322"/>
    </location>
</feature>
<proteinExistence type="predicted"/>
<dbReference type="OMA" id="ASLCRGM"/>
<dbReference type="InterPro" id="IPR016187">
    <property type="entry name" value="CTDL_fold"/>
</dbReference>
<accession>N6U9D0</accession>
<dbReference type="KEGG" id="dpa:109537401"/>
<dbReference type="AlphaFoldDB" id="N6U9D0"/>
<organism evidence="4">
    <name type="scientific">Dendroctonus ponderosae</name>
    <name type="common">Mountain pine beetle</name>
    <dbReference type="NCBI Taxonomy" id="77166"/>
    <lineage>
        <taxon>Eukaryota</taxon>
        <taxon>Metazoa</taxon>
        <taxon>Ecdysozoa</taxon>
        <taxon>Arthropoda</taxon>
        <taxon>Hexapoda</taxon>
        <taxon>Insecta</taxon>
        <taxon>Pterygota</taxon>
        <taxon>Neoptera</taxon>
        <taxon>Endopterygota</taxon>
        <taxon>Coleoptera</taxon>
        <taxon>Polyphaga</taxon>
        <taxon>Cucujiformia</taxon>
        <taxon>Curculionidae</taxon>
        <taxon>Scolytinae</taxon>
        <taxon>Dendroctonus</taxon>
    </lineage>
</organism>
<dbReference type="InterPro" id="IPR001304">
    <property type="entry name" value="C-type_lectin-like"/>
</dbReference>
<gene>
    <name evidence="5" type="primary">109537401</name>
    <name evidence="4" type="ORF">YQE_06085</name>
</gene>
<reference evidence="4 6" key="1">
    <citation type="journal article" date="2013" name="Genome Biol.">
        <title>Draft genome of the mountain pine beetle, Dendroctonus ponderosae Hopkins, a major forest pest.</title>
        <authorList>
            <person name="Keeling C.I."/>
            <person name="Yuen M.M."/>
            <person name="Liao N.Y."/>
            <person name="Docking T.R."/>
            <person name="Chan S.K."/>
            <person name="Taylor G.A."/>
            <person name="Palmquist D.L."/>
            <person name="Jackman S.D."/>
            <person name="Nguyen A."/>
            <person name="Li M."/>
            <person name="Henderson H."/>
            <person name="Janes J.K."/>
            <person name="Zhao Y."/>
            <person name="Pandoh P."/>
            <person name="Moore R."/>
            <person name="Sperling F.A."/>
            <person name="Huber D.P."/>
            <person name="Birol I."/>
            <person name="Jones S.J."/>
            <person name="Bohlmann J."/>
        </authorList>
    </citation>
    <scope>NUCLEOTIDE SEQUENCE</scope>
</reference>
<keyword evidence="6" id="KW-1185">Reference proteome</keyword>